<feature type="compositionally biased region" description="Low complexity" evidence="1">
    <location>
        <begin position="252"/>
        <end position="262"/>
    </location>
</feature>
<feature type="compositionally biased region" description="Low complexity" evidence="1">
    <location>
        <begin position="204"/>
        <end position="220"/>
    </location>
</feature>
<proteinExistence type="predicted"/>
<feature type="compositionally biased region" description="Polar residues" evidence="1">
    <location>
        <begin position="482"/>
        <end position="495"/>
    </location>
</feature>
<dbReference type="Proteomes" id="UP000770015">
    <property type="component" value="Unassembled WGS sequence"/>
</dbReference>
<evidence type="ECO:0000313" key="3">
    <source>
        <dbReference type="EMBL" id="KAH6688600.1"/>
    </source>
</evidence>
<dbReference type="PANTHER" id="PTHR39611">
    <property type="entry name" value="HYDROXYPROLINE-RICH GLYCOPROTEIN DZ-HRGP-RELATED"/>
    <property type="match status" value="1"/>
</dbReference>
<dbReference type="AlphaFoldDB" id="A0A9P9A9D2"/>
<feature type="region of interest" description="Disordered" evidence="1">
    <location>
        <begin position="449"/>
        <end position="585"/>
    </location>
</feature>
<name>A0A9P9A9D2_9PEZI</name>
<comment type="caution">
    <text evidence="3">The sequence shown here is derived from an EMBL/GenBank/DDBJ whole genome shotgun (WGS) entry which is preliminary data.</text>
</comment>
<dbReference type="InterPro" id="IPR055936">
    <property type="entry name" value="DUF7514"/>
</dbReference>
<feature type="compositionally biased region" description="Basic and acidic residues" evidence="1">
    <location>
        <begin position="117"/>
        <end position="146"/>
    </location>
</feature>
<sequence length="585" mass="64606">MAAAAMAPPPTSARLCPPRLTTTMTWQPPSVEDTVDEGEEENQETPCAKDLLSPATLAALATPATSVTSFESDTPDEREDNLPPRRHSSAISRAASRSPSYRSNISAPLARRASSHQAEHPFLRDDDASTRVIPEARTDDDSRDRQVGGSAMKSQNNGLQLPPSPAFHSTVSRITPAALSSIFPPNTASLSINTSPTATSPLCLSPSMSAADMPSPLSPSDRPKVRFRDRGPPVIHSQARPTGPRPLSSEHQGAPNAAPQQQQQGWGILFDEGYSTPRLGHVLRGLAALVISRFGSAGDVVVTPKAMRGMYTKYTLGNDEVWHYHAIFDQSCLSDIGALYRDMECRHHLVQESPRSRPNVPGLTVDGWATWIAANILAYPDQEHHRLNKMVADLSPLTIPDGPDGELLTLPTTLPRHCFPATSDRKTRAELGKAIDYVLRDGEEAYVTSRPSRESRYNQGFSSRPGPYTYQADSRVSRYSVPRSNTDIRTTSMSRSYPFDSRIRTRTPVPDNRNAVSSPNIGRSMTSATTTPRDSRRRSRRNDNPTYEDYFQAACRHSREIDSSPERPPRSRRHSDDRGERRRRD</sequence>
<keyword evidence="4" id="KW-1185">Reference proteome</keyword>
<reference evidence="3" key="1">
    <citation type="journal article" date="2021" name="Nat. Commun.">
        <title>Genetic determinants of endophytism in the Arabidopsis root mycobiome.</title>
        <authorList>
            <person name="Mesny F."/>
            <person name="Miyauchi S."/>
            <person name="Thiergart T."/>
            <person name="Pickel B."/>
            <person name="Atanasova L."/>
            <person name="Karlsson M."/>
            <person name="Huettel B."/>
            <person name="Barry K.W."/>
            <person name="Haridas S."/>
            <person name="Chen C."/>
            <person name="Bauer D."/>
            <person name="Andreopoulos W."/>
            <person name="Pangilinan J."/>
            <person name="LaButti K."/>
            <person name="Riley R."/>
            <person name="Lipzen A."/>
            <person name="Clum A."/>
            <person name="Drula E."/>
            <person name="Henrissat B."/>
            <person name="Kohler A."/>
            <person name="Grigoriev I.V."/>
            <person name="Martin F.M."/>
            <person name="Hacquard S."/>
        </authorList>
    </citation>
    <scope>NUCLEOTIDE SEQUENCE</scope>
    <source>
        <strain evidence="3">MPI-SDFR-AT-0117</strain>
    </source>
</reference>
<dbReference type="Pfam" id="PF24355">
    <property type="entry name" value="DUF7514"/>
    <property type="match status" value="1"/>
</dbReference>
<evidence type="ECO:0000259" key="2">
    <source>
        <dbReference type="Pfam" id="PF24355"/>
    </source>
</evidence>
<feature type="compositionally biased region" description="Low complexity" evidence="1">
    <location>
        <begin position="89"/>
        <end position="103"/>
    </location>
</feature>
<feature type="compositionally biased region" description="Polar residues" evidence="1">
    <location>
        <begin position="514"/>
        <end position="528"/>
    </location>
</feature>
<dbReference type="PANTHER" id="PTHR39611:SF1">
    <property type="entry name" value="HYDROXYPROLINE-RICH GLYCOPROTEIN DZ-HRGP"/>
    <property type="match status" value="1"/>
</dbReference>
<organism evidence="3 4">
    <name type="scientific">Plectosphaerella plurivora</name>
    <dbReference type="NCBI Taxonomy" id="936078"/>
    <lineage>
        <taxon>Eukaryota</taxon>
        <taxon>Fungi</taxon>
        <taxon>Dikarya</taxon>
        <taxon>Ascomycota</taxon>
        <taxon>Pezizomycotina</taxon>
        <taxon>Sordariomycetes</taxon>
        <taxon>Hypocreomycetidae</taxon>
        <taxon>Glomerellales</taxon>
        <taxon>Plectosphaerellaceae</taxon>
        <taxon>Plectosphaerella</taxon>
    </lineage>
</organism>
<protein>
    <recommendedName>
        <fullName evidence="2">DUF7514 domain-containing protein</fullName>
    </recommendedName>
</protein>
<dbReference type="OrthoDB" id="5413703at2759"/>
<feature type="compositionally biased region" description="Acidic residues" evidence="1">
    <location>
        <begin position="33"/>
        <end position="43"/>
    </location>
</feature>
<accession>A0A9P9A9D2</accession>
<evidence type="ECO:0000256" key="1">
    <source>
        <dbReference type="SAM" id="MobiDB-lite"/>
    </source>
</evidence>
<evidence type="ECO:0000313" key="4">
    <source>
        <dbReference type="Proteomes" id="UP000770015"/>
    </source>
</evidence>
<feature type="compositionally biased region" description="Low complexity" evidence="1">
    <location>
        <begin position="51"/>
        <end position="69"/>
    </location>
</feature>
<feature type="region of interest" description="Disordered" evidence="1">
    <location>
        <begin position="1"/>
        <end position="164"/>
    </location>
</feature>
<feature type="region of interest" description="Disordered" evidence="1">
    <location>
        <begin position="203"/>
        <end position="262"/>
    </location>
</feature>
<feature type="compositionally biased region" description="Basic and acidic residues" evidence="1">
    <location>
        <begin position="557"/>
        <end position="585"/>
    </location>
</feature>
<gene>
    <name evidence="3" type="ORF">F5X68DRAFT_80908</name>
</gene>
<dbReference type="EMBL" id="JAGSXJ010000009">
    <property type="protein sequence ID" value="KAH6688600.1"/>
    <property type="molecule type" value="Genomic_DNA"/>
</dbReference>
<feature type="domain" description="DUF7514" evidence="2">
    <location>
        <begin position="270"/>
        <end position="434"/>
    </location>
</feature>
<feature type="compositionally biased region" description="Basic and acidic residues" evidence="1">
    <location>
        <begin position="221"/>
        <end position="231"/>
    </location>
</feature>